<evidence type="ECO:0000313" key="2">
    <source>
        <dbReference type="Proteomes" id="UP001060215"/>
    </source>
</evidence>
<name>A0ACC0IMY6_9ERIC</name>
<sequence length="117" mass="12446">MTRMPSFIGLATSYGLWPNAGYGDGICQEGSDFFADDRNNKLIGARFFASRIEALISRRVNGDGEYRFPRDATGHGSAIASVAAGVEISSVGVLGFAYGHAQGIAPKAHIAVYKACW</sequence>
<dbReference type="Proteomes" id="UP001060215">
    <property type="component" value="Chromosome 3"/>
</dbReference>
<comment type="caution">
    <text evidence="1">The sequence shown here is derived from an EMBL/GenBank/DDBJ whole genome shotgun (WGS) entry which is preliminary data.</text>
</comment>
<organism evidence="1 2">
    <name type="scientific">Camellia lanceoleosa</name>
    <dbReference type="NCBI Taxonomy" id="1840588"/>
    <lineage>
        <taxon>Eukaryota</taxon>
        <taxon>Viridiplantae</taxon>
        <taxon>Streptophyta</taxon>
        <taxon>Embryophyta</taxon>
        <taxon>Tracheophyta</taxon>
        <taxon>Spermatophyta</taxon>
        <taxon>Magnoliopsida</taxon>
        <taxon>eudicotyledons</taxon>
        <taxon>Gunneridae</taxon>
        <taxon>Pentapetalae</taxon>
        <taxon>asterids</taxon>
        <taxon>Ericales</taxon>
        <taxon>Theaceae</taxon>
        <taxon>Camellia</taxon>
    </lineage>
</organism>
<protein>
    <submittedName>
        <fullName evidence="1">Subtilisin-like protease SBT1.6</fullName>
    </submittedName>
</protein>
<gene>
    <name evidence="1" type="ORF">LOK49_LG02G01159</name>
</gene>
<proteinExistence type="predicted"/>
<accession>A0ACC0IMY6</accession>
<evidence type="ECO:0000313" key="1">
    <source>
        <dbReference type="EMBL" id="KAI8025206.1"/>
    </source>
</evidence>
<dbReference type="EMBL" id="CM045760">
    <property type="protein sequence ID" value="KAI8025206.1"/>
    <property type="molecule type" value="Genomic_DNA"/>
</dbReference>
<reference evidence="1 2" key="1">
    <citation type="journal article" date="2022" name="Plant J.">
        <title>Chromosome-level genome of Camellia lanceoleosa provides a valuable resource for understanding genome evolution and self-incompatibility.</title>
        <authorList>
            <person name="Gong W."/>
            <person name="Xiao S."/>
            <person name="Wang L."/>
            <person name="Liao Z."/>
            <person name="Chang Y."/>
            <person name="Mo W."/>
            <person name="Hu G."/>
            <person name="Li W."/>
            <person name="Zhao G."/>
            <person name="Zhu H."/>
            <person name="Hu X."/>
            <person name="Ji K."/>
            <person name="Xiang X."/>
            <person name="Song Q."/>
            <person name="Yuan D."/>
            <person name="Jin S."/>
            <person name="Zhang L."/>
        </authorList>
    </citation>
    <scope>NUCLEOTIDE SEQUENCE [LARGE SCALE GENOMIC DNA]</scope>
    <source>
        <strain evidence="1">SQ_2022a</strain>
    </source>
</reference>
<keyword evidence="2" id="KW-1185">Reference proteome</keyword>